<dbReference type="PANTHER" id="PTHR39607:SF1">
    <property type="entry name" value="B-ZIP TRANSCRIPTION FACTOR (EUROFUNG)"/>
    <property type="match status" value="1"/>
</dbReference>
<feature type="compositionally biased region" description="Low complexity" evidence="1">
    <location>
        <begin position="19"/>
        <end position="34"/>
    </location>
</feature>
<dbReference type="AlphaFoldDB" id="A0AA39YEA8"/>
<dbReference type="InterPro" id="IPR004827">
    <property type="entry name" value="bZIP"/>
</dbReference>
<protein>
    <recommendedName>
        <fullName evidence="2">BZIP domain-containing protein</fullName>
    </recommendedName>
</protein>
<dbReference type="CDD" id="cd14688">
    <property type="entry name" value="bZIP_YAP"/>
    <property type="match status" value="1"/>
</dbReference>
<dbReference type="InterPro" id="IPR052635">
    <property type="entry name" value="Sec_Metab_Biosynth_Reg"/>
</dbReference>
<gene>
    <name evidence="3" type="ORF">B0T16DRAFT_403129</name>
</gene>
<feature type="compositionally biased region" description="Basic and acidic residues" evidence="1">
    <location>
        <begin position="84"/>
        <end position="107"/>
    </location>
</feature>
<feature type="region of interest" description="Disordered" evidence="1">
    <location>
        <begin position="1"/>
        <end position="39"/>
    </location>
</feature>
<sequence length="192" mass="21804">MFTMSPRRYNYARAAPEPSRSSTYATSSAFSSSADPNEDWTKISDLAERRRIQNRIAQRNYRKKLKKRLEDLERRAAAKNGDSVAREKADHTQLERKDEGRQDRQHKDCPWVHSPYFYTIALAHGDLSPPAPQFQSTQSLLDHLWETHPTAYMTAQRYGHATGELLEYDARISDSGLSFGGGLVSGRCHCAG</sequence>
<evidence type="ECO:0000313" key="3">
    <source>
        <dbReference type="EMBL" id="KAK0651074.1"/>
    </source>
</evidence>
<keyword evidence="4" id="KW-1185">Reference proteome</keyword>
<feature type="domain" description="BZIP" evidence="2">
    <location>
        <begin position="49"/>
        <end position="64"/>
    </location>
</feature>
<reference evidence="3" key="1">
    <citation type="submission" date="2023-06" db="EMBL/GenBank/DDBJ databases">
        <title>Genome-scale phylogeny and comparative genomics of the fungal order Sordariales.</title>
        <authorList>
            <consortium name="Lawrence Berkeley National Laboratory"/>
            <person name="Hensen N."/>
            <person name="Bonometti L."/>
            <person name="Westerberg I."/>
            <person name="Brannstrom I.O."/>
            <person name="Guillou S."/>
            <person name="Cros-Aarteil S."/>
            <person name="Calhoun S."/>
            <person name="Haridas S."/>
            <person name="Kuo A."/>
            <person name="Mondo S."/>
            <person name="Pangilinan J."/>
            <person name="Riley R."/>
            <person name="Labutti K."/>
            <person name="Andreopoulos B."/>
            <person name="Lipzen A."/>
            <person name="Chen C."/>
            <person name="Yanf M."/>
            <person name="Daum C."/>
            <person name="Ng V."/>
            <person name="Clum A."/>
            <person name="Steindorff A."/>
            <person name="Ohm R."/>
            <person name="Martin F."/>
            <person name="Silar P."/>
            <person name="Natvig D."/>
            <person name="Lalanne C."/>
            <person name="Gautier V."/>
            <person name="Ament-Velasquez S.L."/>
            <person name="Kruys A."/>
            <person name="Hutchinson M.I."/>
            <person name="Powell A.J."/>
            <person name="Barry K."/>
            <person name="Miller A.N."/>
            <person name="Grigoriev I.V."/>
            <person name="Debuchy R."/>
            <person name="Gladieux P."/>
            <person name="Thoren M.H."/>
            <person name="Johannesson H."/>
        </authorList>
    </citation>
    <scope>NUCLEOTIDE SEQUENCE</scope>
    <source>
        <strain evidence="3">SMH2532-1</strain>
    </source>
</reference>
<dbReference type="Proteomes" id="UP001174936">
    <property type="component" value="Unassembled WGS sequence"/>
</dbReference>
<comment type="caution">
    <text evidence="3">The sequence shown here is derived from an EMBL/GenBank/DDBJ whole genome shotgun (WGS) entry which is preliminary data.</text>
</comment>
<dbReference type="PANTHER" id="PTHR39607">
    <property type="entry name" value="XANTHOCILLIN BIOSYNTHESIS CLUSTER TRANSCRIPTION FACTOR XANC-RELATED"/>
    <property type="match status" value="1"/>
</dbReference>
<proteinExistence type="predicted"/>
<dbReference type="PROSITE" id="PS00036">
    <property type="entry name" value="BZIP_BASIC"/>
    <property type="match status" value="1"/>
</dbReference>
<name>A0AA39YEA8_9PEZI</name>
<evidence type="ECO:0000256" key="1">
    <source>
        <dbReference type="SAM" id="MobiDB-lite"/>
    </source>
</evidence>
<organism evidence="3 4">
    <name type="scientific">Cercophora newfieldiana</name>
    <dbReference type="NCBI Taxonomy" id="92897"/>
    <lineage>
        <taxon>Eukaryota</taxon>
        <taxon>Fungi</taxon>
        <taxon>Dikarya</taxon>
        <taxon>Ascomycota</taxon>
        <taxon>Pezizomycotina</taxon>
        <taxon>Sordariomycetes</taxon>
        <taxon>Sordariomycetidae</taxon>
        <taxon>Sordariales</taxon>
        <taxon>Lasiosphaeriaceae</taxon>
        <taxon>Cercophora</taxon>
    </lineage>
</organism>
<dbReference type="GO" id="GO:0003700">
    <property type="term" value="F:DNA-binding transcription factor activity"/>
    <property type="evidence" value="ECO:0007669"/>
    <property type="project" value="InterPro"/>
</dbReference>
<feature type="region of interest" description="Disordered" evidence="1">
    <location>
        <begin position="76"/>
        <end position="107"/>
    </location>
</feature>
<accession>A0AA39YEA8</accession>
<evidence type="ECO:0000313" key="4">
    <source>
        <dbReference type="Proteomes" id="UP001174936"/>
    </source>
</evidence>
<dbReference type="EMBL" id="JAULSV010000002">
    <property type="protein sequence ID" value="KAK0651074.1"/>
    <property type="molecule type" value="Genomic_DNA"/>
</dbReference>
<evidence type="ECO:0000259" key="2">
    <source>
        <dbReference type="PROSITE" id="PS00036"/>
    </source>
</evidence>